<dbReference type="SUPFAM" id="SSF53335">
    <property type="entry name" value="S-adenosyl-L-methionine-dependent methyltransferases"/>
    <property type="match status" value="1"/>
</dbReference>
<organism evidence="2 3">
    <name type="scientific">Coprobacter tertius</name>
    <dbReference type="NCBI Taxonomy" id="2944915"/>
    <lineage>
        <taxon>Bacteria</taxon>
        <taxon>Pseudomonadati</taxon>
        <taxon>Bacteroidota</taxon>
        <taxon>Bacteroidia</taxon>
        <taxon>Bacteroidales</taxon>
        <taxon>Barnesiellaceae</taxon>
        <taxon>Coprobacter</taxon>
    </lineage>
</organism>
<accession>A0ABT1MCY9</accession>
<dbReference type="InterPro" id="IPR008471">
    <property type="entry name" value="MnmC-like_methylTransf"/>
</dbReference>
<reference evidence="2 3" key="1">
    <citation type="submission" date="2022-07" db="EMBL/GenBank/DDBJ databases">
        <title>Fecal culturing of patients with breast cancer.</title>
        <authorList>
            <person name="Teng N.M.Y."/>
            <person name="Kiu R."/>
            <person name="Evans R."/>
            <person name="Baker D.J."/>
            <person name="Zenner C."/>
            <person name="Robinson S.D."/>
            <person name="Hall L.J."/>
        </authorList>
    </citation>
    <scope>NUCLEOTIDE SEQUENCE [LARGE SCALE GENOMIC DNA]</scope>
    <source>
        <strain evidence="2 3">LH1063</strain>
    </source>
</reference>
<sequence>MKKLLEYTDDGLPTLYLPELDEHYHSIKGAFTEALHVYIESALKYSKANPVHILEIGFGTGLNAFLSALEAEKSTRTIYYTTTELYPLEWSEIEPLQYPQMISSGHIELFHQLHLSPWEKEIRLSPNFTFLKTKTDISFHIPEGYYHVIYYDAFAPEKQPQLWEENIFTRIASMTSKGGILTTYCAKGEVRRRLQRAGFEVERLPGPPKGKREILRGTKL</sequence>
<evidence type="ECO:0000313" key="3">
    <source>
        <dbReference type="Proteomes" id="UP001205603"/>
    </source>
</evidence>
<name>A0ABT1MCY9_9BACT</name>
<feature type="domain" description="MnmC-like methyltransferase" evidence="1">
    <location>
        <begin position="136"/>
        <end position="219"/>
    </location>
</feature>
<proteinExistence type="predicted"/>
<comment type="caution">
    <text evidence="2">The sequence shown here is derived from an EMBL/GenBank/DDBJ whole genome shotgun (WGS) entry which is preliminary data.</text>
</comment>
<dbReference type="InterPro" id="IPR047785">
    <property type="entry name" value="tRNA_MNMC2"/>
</dbReference>
<protein>
    <submittedName>
        <fullName evidence="2">tRNA (5-methylaminomethyl-2-thiouridine)(34)-methyltransferase MnmD</fullName>
    </submittedName>
</protein>
<gene>
    <name evidence="2" type="primary">mnmD</name>
    <name evidence="2" type="ORF">NMU02_00155</name>
</gene>
<dbReference type="RefSeq" id="WP_255024984.1">
    <property type="nucleotide sequence ID" value="NZ_JANDHW010000001.1"/>
</dbReference>
<dbReference type="InterPro" id="IPR029063">
    <property type="entry name" value="SAM-dependent_MTases_sf"/>
</dbReference>
<dbReference type="Proteomes" id="UP001205603">
    <property type="component" value="Unassembled WGS sequence"/>
</dbReference>
<dbReference type="EMBL" id="JANDHW010000001">
    <property type="protein sequence ID" value="MCP9610504.1"/>
    <property type="molecule type" value="Genomic_DNA"/>
</dbReference>
<evidence type="ECO:0000313" key="2">
    <source>
        <dbReference type="EMBL" id="MCP9610504.1"/>
    </source>
</evidence>
<dbReference type="NCBIfam" id="NF033855">
    <property type="entry name" value="tRNA_MNMC2"/>
    <property type="match status" value="1"/>
</dbReference>
<evidence type="ECO:0000259" key="1">
    <source>
        <dbReference type="Pfam" id="PF05430"/>
    </source>
</evidence>
<dbReference type="Pfam" id="PF05430">
    <property type="entry name" value="Methyltransf_30"/>
    <property type="match status" value="1"/>
</dbReference>
<keyword evidence="3" id="KW-1185">Reference proteome</keyword>
<dbReference type="PANTHER" id="PTHR39963:SF1">
    <property type="entry name" value="MNMC-LIKE METHYLTRANSFERASE DOMAIN-CONTAINING PROTEIN"/>
    <property type="match status" value="1"/>
</dbReference>
<dbReference type="Gene3D" id="3.40.50.150">
    <property type="entry name" value="Vaccinia Virus protein VP39"/>
    <property type="match status" value="1"/>
</dbReference>
<dbReference type="PANTHER" id="PTHR39963">
    <property type="entry name" value="SLL0983 PROTEIN"/>
    <property type="match status" value="1"/>
</dbReference>